<keyword evidence="4 8" id="KW-0479">Metal-binding</keyword>
<dbReference type="InterPro" id="IPR050556">
    <property type="entry name" value="Type_II_TA_system_RNase"/>
</dbReference>
<dbReference type="PANTHER" id="PTHR33653">
    <property type="entry name" value="RIBONUCLEASE VAPC2"/>
    <property type="match status" value="1"/>
</dbReference>
<evidence type="ECO:0000256" key="8">
    <source>
        <dbReference type="HAMAP-Rule" id="MF_00265"/>
    </source>
</evidence>
<dbReference type="SUPFAM" id="SSF88723">
    <property type="entry name" value="PIN domain-like"/>
    <property type="match status" value="1"/>
</dbReference>
<keyword evidence="8" id="KW-0800">Toxin</keyword>
<dbReference type="GO" id="GO:0004540">
    <property type="term" value="F:RNA nuclease activity"/>
    <property type="evidence" value="ECO:0007669"/>
    <property type="project" value="InterPro"/>
</dbReference>
<dbReference type="EC" id="3.1.-.-" evidence="8"/>
<dbReference type="InterPro" id="IPR029060">
    <property type="entry name" value="PIN-like_dom_sf"/>
</dbReference>
<evidence type="ECO:0000256" key="5">
    <source>
        <dbReference type="ARBA" id="ARBA00022801"/>
    </source>
</evidence>
<organism evidence="10 11">
    <name type="scientific">Candidatus Accumulibacter proximus</name>
    <dbReference type="NCBI Taxonomy" id="2954385"/>
    <lineage>
        <taxon>Bacteria</taxon>
        <taxon>Pseudomonadati</taxon>
        <taxon>Pseudomonadota</taxon>
        <taxon>Betaproteobacteria</taxon>
        <taxon>Candidatus Accumulibacter</taxon>
    </lineage>
</organism>
<feature type="domain" description="PIN" evidence="9">
    <location>
        <begin position="5"/>
        <end position="126"/>
    </location>
</feature>
<dbReference type="GO" id="GO:0090729">
    <property type="term" value="F:toxin activity"/>
    <property type="evidence" value="ECO:0007669"/>
    <property type="project" value="UniProtKB-KW"/>
</dbReference>
<feature type="binding site" evidence="8">
    <location>
        <position position="106"/>
    </location>
    <ligand>
        <name>Mg(2+)</name>
        <dbReference type="ChEBI" id="CHEBI:18420"/>
    </ligand>
</feature>
<dbReference type="InterPro" id="IPR022907">
    <property type="entry name" value="VapC_family"/>
</dbReference>
<dbReference type="EMBL" id="JADJMH010000006">
    <property type="protein sequence ID" value="MBK7675075.1"/>
    <property type="molecule type" value="Genomic_DNA"/>
</dbReference>
<dbReference type="GO" id="GO:0000287">
    <property type="term" value="F:magnesium ion binding"/>
    <property type="evidence" value="ECO:0007669"/>
    <property type="project" value="UniProtKB-UniRule"/>
</dbReference>
<evidence type="ECO:0000256" key="1">
    <source>
        <dbReference type="ARBA" id="ARBA00001946"/>
    </source>
</evidence>
<comment type="similarity">
    <text evidence="7 8">Belongs to the PINc/VapC protein family.</text>
</comment>
<comment type="caution">
    <text evidence="10">The sequence shown here is derived from an EMBL/GenBank/DDBJ whole genome shotgun (WGS) entry which is preliminary data.</text>
</comment>
<comment type="cofactor">
    <cofactor evidence="1 8">
        <name>Mg(2+)</name>
        <dbReference type="ChEBI" id="CHEBI:18420"/>
    </cofactor>
</comment>
<evidence type="ECO:0000256" key="6">
    <source>
        <dbReference type="ARBA" id="ARBA00022842"/>
    </source>
</evidence>
<reference evidence="10 11" key="1">
    <citation type="submission" date="2020-10" db="EMBL/GenBank/DDBJ databases">
        <title>Connecting structure to function with the recovery of over 1000 high-quality activated sludge metagenome-assembled genomes encoding full-length rRNA genes using long-read sequencing.</title>
        <authorList>
            <person name="Singleton C.M."/>
            <person name="Petriglieri F."/>
            <person name="Kristensen J.M."/>
            <person name="Kirkegaard R.H."/>
            <person name="Michaelsen T.Y."/>
            <person name="Andersen M.H."/>
            <person name="Karst S.M."/>
            <person name="Dueholm M.S."/>
            <person name="Nielsen P.H."/>
            <person name="Albertsen M."/>
        </authorList>
    </citation>
    <scope>NUCLEOTIDE SEQUENCE [LARGE SCALE GENOMIC DNA]</scope>
    <source>
        <strain evidence="10">EsbW_18-Q3-R4-48_BATAC.285</strain>
    </source>
</reference>
<evidence type="ECO:0000313" key="10">
    <source>
        <dbReference type="EMBL" id="MBK7675075.1"/>
    </source>
</evidence>
<dbReference type="GO" id="GO:0016787">
    <property type="term" value="F:hydrolase activity"/>
    <property type="evidence" value="ECO:0007669"/>
    <property type="project" value="UniProtKB-KW"/>
</dbReference>
<keyword evidence="6 8" id="KW-0460">Magnesium</keyword>
<dbReference type="HAMAP" id="MF_00265">
    <property type="entry name" value="VapC_Nob1"/>
    <property type="match status" value="1"/>
</dbReference>
<evidence type="ECO:0000256" key="7">
    <source>
        <dbReference type="ARBA" id="ARBA00038093"/>
    </source>
</evidence>
<dbReference type="AlphaFoldDB" id="A0A935Q166"/>
<protein>
    <recommendedName>
        <fullName evidence="8">Ribonuclease VapC</fullName>
        <shortName evidence="8">RNase VapC</shortName>
        <ecNumber evidence="8">3.1.-.-</ecNumber>
    </recommendedName>
    <alternativeName>
        <fullName evidence="8">Toxin VapC</fullName>
    </alternativeName>
</protein>
<sequence>MTGWLLDTNVLSELRRPRPAPQVAAFVAGQPLDLLFVSTVTLAEIRFGIELVADANRRAELNGWLTHKVRPMFEERILPVTEDIMFTWRLLVEEGRKTGHTFSQPDLIIAATGLHHGLTVVTRDTGDHAKTRVALFDPWRECE</sequence>
<dbReference type="InterPro" id="IPR002716">
    <property type="entry name" value="PIN_dom"/>
</dbReference>
<dbReference type="Gene3D" id="3.40.50.1010">
    <property type="entry name" value="5'-nuclease"/>
    <property type="match status" value="1"/>
</dbReference>
<gene>
    <name evidence="8" type="primary">vapC</name>
    <name evidence="10" type="ORF">IPJ27_10075</name>
</gene>
<evidence type="ECO:0000259" key="9">
    <source>
        <dbReference type="Pfam" id="PF01850"/>
    </source>
</evidence>
<keyword evidence="3 8" id="KW-0540">Nuclease</keyword>
<keyword evidence="2 8" id="KW-1277">Toxin-antitoxin system</keyword>
<feature type="binding site" evidence="8">
    <location>
        <position position="7"/>
    </location>
    <ligand>
        <name>Mg(2+)</name>
        <dbReference type="ChEBI" id="CHEBI:18420"/>
    </ligand>
</feature>
<evidence type="ECO:0000256" key="3">
    <source>
        <dbReference type="ARBA" id="ARBA00022722"/>
    </source>
</evidence>
<dbReference type="Proteomes" id="UP000697998">
    <property type="component" value="Unassembled WGS sequence"/>
</dbReference>
<proteinExistence type="inferred from homology"/>
<evidence type="ECO:0000313" key="11">
    <source>
        <dbReference type="Proteomes" id="UP000697998"/>
    </source>
</evidence>
<dbReference type="PANTHER" id="PTHR33653:SF1">
    <property type="entry name" value="RIBONUCLEASE VAPC2"/>
    <property type="match status" value="1"/>
</dbReference>
<keyword evidence="5 8" id="KW-0378">Hydrolase</keyword>
<accession>A0A935Q166</accession>
<evidence type="ECO:0000256" key="4">
    <source>
        <dbReference type="ARBA" id="ARBA00022723"/>
    </source>
</evidence>
<dbReference type="Pfam" id="PF01850">
    <property type="entry name" value="PIN"/>
    <property type="match status" value="1"/>
</dbReference>
<name>A0A935Q166_9PROT</name>
<comment type="function">
    <text evidence="8">Toxic component of a toxin-antitoxin (TA) system. An RNase.</text>
</comment>
<dbReference type="CDD" id="cd18746">
    <property type="entry name" value="PIN_VapC4-5_FitB-like"/>
    <property type="match status" value="1"/>
</dbReference>
<evidence type="ECO:0000256" key="2">
    <source>
        <dbReference type="ARBA" id="ARBA00022649"/>
    </source>
</evidence>